<keyword evidence="4" id="KW-1185">Reference proteome</keyword>
<feature type="signal peptide" evidence="1">
    <location>
        <begin position="1"/>
        <end position="23"/>
    </location>
</feature>
<dbReference type="InterPro" id="IPR002018">
    <property type="entry name" value="CarbesteraseB"/>
</dbReference>
<dbReference type="InterPro" id="IPR050309">
    <property type="entry name" value="Type-B_Carboxylest/Lipase"/>
</dbReference>
<dbReference type="Proteomes" id="UP000177625">
    <property type="component" value="Unassembled WGS sequence"/>
</dbReference>
<feature type="chain" id="PRO_5009447834" description="Carboxylesterase type B domain-containing protein" evidence="1">
    <location>
        <begin position="24"/>
        <end position="612"/>
    </location>
</feature>
<sequence length="612" mass="68524">MRSQSLGAIAFSTLTLLTTTTLAKTRSEERLADLRYKDFKYPDRVHAAGLEPNQVDLGYEIHEAESNDEFLAFRNIPYADQNYQDTRFSPPIWPQAISEDVNKGSIDKKCPQAQVGWVPLATEFLQGFDKVLNKKWKKEIKPENYGPMPDPIEGVHEDCLTLDVMVPKRVWENRKKKNFEPVAVVVWIYGGGYIFGWKDQYGSPAGLLKAAGEDTWGDVIYVAMNYRLGAFGWLGGKQYMEEGGTPNLGLRDQRFAMNWVQNYIESFGGDPERTTVMGQSAGASSILHHITAGAGEQFKPFFNKAIVQSAGFFPQPDPDYDDLIYKQFLNLTGAENLEDLAVMDTSILQDANAKMTFDSPYGIFNFGPTIDDDFVPDLPGKLLAQNKNHDGISLLLGHMAYDGLLFTPPWIRNNSQLRDHAAKLYPGINGSVQNKITELYKINPLILVAQKRIAIVSDFLDDIAIQCNSYYLTEAALTATNPAPVFRYSFNSLPAIHGYDTGYTYYPSPSPLGKANETLARFFQQSIVDFVRAGHPQLDIPGGEDEWELYDSGSRKVMNLGKPGQEKADFSHGLGDDLMDREKCAYWQSAPYYTAPTSKIKEEGSFVQGELK</sequence>
<keyword evidence="1" id="KW-0732">Signal</keyword>
<dbReference type="Pfam" id="PF00135">
    <property type="entry name" value="COesterase"/>
    <property type="match status" value="1"/>
</dbReference>
<dbReference type="EMBL" id="FJVC01000095">
    <property type="protein sequence ID" value="CZT42551.1"/>
    <property type="molecule type" value="Genomic_DNA"/>
</dbReference>
<gene>
    <name evidence="3" type="ORF">RSE6_02476</name>
</gene>
<evidence type="ECO:0000313" key="4">
    <source>
        <dbReference type="Proteomes" id="UP000177625"/>
    </source>
</evidence>
<evidence type="ECO:0000313" key="3">
    <source>
        <dbReference type="EMBL" id="CZT42551.1"/>
    </source>
</evidence>
<evidence type="ECO:0000259" key="2">
    <source>
        <dbReference type="Pfam" id="PF00135"/>
    </source>
</evidence>
<reference evidence="4" key="1">
    <citation type="submission" date="2016-03" db="EMBL/GenBank/DDBJ databases">
        <authorList>
            <person name="Guldener U."/>
        </authorList>
    </citation>
    <scope>NUCLEOTIDE SEQUENCE [LARGE SCALE GENOMIC DNA]</scope>
</reference>
<evidence type="ECO:0000256" key="1">
    <source>
        <dbReference type="SAM" id="SignalP"/>
    </source>
</evidence>
<dbReference type="SUPFAM" id="SSF53474">
    <property type="entry name" value="alpha/beta-Hydrolases"/>
    <property type="match status" value="1"/>
</dbReference>
<dbReference type="PANTHER" id="PTHR11559">
    <property type="entry name" value="CARBOXYLESTERASE"/>
    <property type="match status" value="1"/>
</dbReference>
<organism evidence="3 4">
    <name type="scientific">Rhynchosporium secalis</name>
    <name type="common">Barley scald fungus</name>
    <dbReference type="NCBI Taxonomy" id="38038"/>
    <lineage>
        <taxon>Eukaryota</taxon>
        <taxon>Fungi</taxon>
        <taxon>Dikarya</taxon>
        <taxon>Ascomycota</taxon>
        <taxon>Pezizomycotina</taxon>
        <taxon>Leotiomycetes</taxon>
        <taxon>Helotiales</taxon>
        <taxon>Ploettnerulaceae</taxon>
        <taxon>Rhynchosporium</taxon>
    </lineage>
</organism>
<protein>
    <recommendedName>
        <fullName evidence="2">Carboxylesterase type B domain-containing protein</fullName>
    </recommendedName>
</protein>
<accession>A0A1E1M0A5</accession>
<dbReference type="AlphaFoldDB" id="A0A1E1M0A5"/>
<name>A0A1E1M0A5_RHYSE</name>
<dbReference type="InterPro" id="IPR029058">
    <property type="entry name" value="AB_hydrolase_fold"/>
</dbReference>
<proteinExistence type="predicted"/>
<dbReference type="Gene3D" id="3.40.50.1820">
    <property type="entry name" value="alpha/beta hydrolase"/>
    <property type="match status" value="1"/>
</dbReference>
<feature type="domain" description="Carboxylesterase type B" evidence="2">
    <location>
        <begin position="65"/>
        <end position="565"/>
    </location>
</feature>